<keyword evidence="3" id="KW-1185">Reference proteome</keyword>
<gene>
    <name evidence="2" type="ordered locus">TVNIR_2292</name>
</gene>
<proteinExistence type="predicted"/>
<organism evidence="2 3">
    <name type="scientific">Thioalkalivibrio nitratireducens (strain DSM 14787 / UNIQEM 213 / ALEN2)</name>
    <dbReference type="NCBI Taxonomy" id="1255043"/>
    <lineage>
        <taxon>Bacteria</taxon>
        <taxon>Pseudomonadati</taxon>
        <taxon>Pseudomonadota</taxon>
        <taxon>Gammaproteobacteria</taxon>
        <taxon>Chromatiales</taxon>
        <taxon>Ectothiorhodospiraceae</taxon>
        <taxon>Thioalkalivibrio</taxon>
    </lineage>
</organism>
<sequence>MPTVFHADLSDAHPGEEYWLHAVGTRHALVPHTARSLARLREQAPQLAQVPDRQLTHYTERPVELPAGTVVRVHLKHTLKSFPEARAVHGVSHVAIHCPPPPERLAALTANGGAVHQTIDYVSTAKSLVFHHADLINKDPETTRIIHDHMDNNVQISAQFNDLAAQMRRMGPPTENSGWARLVPFTPDNPDAGYPGDKTYYFAQPTPQSMDAAGAVMTSMMKATKNDPRLKVRENASTGQWQGKWTQQTGQSVDVATASESLQLAADIRALAGDDWNATLQNSRTVHGMKAAMEVLDRDKRKVKLTLTNEYIRYLGAYIRFYDADGNAMKVPDWSADAGIITEVINEALDIQYEDLRFIGYIGPVNNVMAIPIVADPGKLEVTLTFPPDAVSASIYGSGLGTGADHWPKTPIVGGVMTGVFNLGVPAFMLAAATAVQAYKPLYDIVDELSGNKKFVTVVVGGGVAFFGAQFGVSAAHKEMNWHAFSTLAQLLFNKAATKALLWVEAQMAAEEAADEIPFAGWIMIAINIATGIAQMAETIVEVATSPWNIENRISTAITTQVTLHPDPRHGTWPQGPAGSSASYTVKMIYRDQARPARLVQHDLPAGFSDATLAASFPNNTLGGQVKFEADFYLDRWLAGKATTGWLENDESDVAQVTMYLVQYPIPLTEKSIYRHSALLTFREGRYQWQPTAEAPTATIASRNTSSTGNAISEWYGLTLSQRQGMIGFAWKAAGMGIDSCVSGQGGQLNAFQNIAIPGMAVPAAKFPQCGFEGPTQLVYDPYPPKFEMKDGQWVLGPDGKPSPDPNDVALGAYYIDPRKSDVSLDKDGGYHLRRVVLDTRTPFDTGAKLPSHGRFPFFPTSFALHPAGYVIAVTAHNRINKLQIAPLSIDGAADDALPVARSYAGEALETDRAGLLFRPVAVTCSYDGTILVLEDTRAEGQGTHVVARIQAFDLHGDPVSRFVDAGGHPTPFLPLSQSGEHSYLDIAAVGNEKQTYIYVLYYTGDGAAATDYSMAVYQYGTEAPKVNPLVTTPDIPAAKLVVDLWHTVYTLNFDMTTDGAGHHAGPGNASTGPAGRTVPSVSEWIPPLPGT</sequence>
<dbReference type="PATRIC" id="fig|1255043.3.peg.2313"/>
<evidence type="ECO:0000256" key="1">
    <source>
        <dbReference type="SAM" id="MobiDB-lite"/>
    </source>
</evidence>
<dbReference type="KEGG" id="tni:TVNIR_2292"/>
<dbReference type="HOGENOM" id="CLU_282122_0_0_6"/>
<evidence type="ECO:0000313" key="3">
    <source>
        <dbReference type="Proteomes" id="UP000010809"/>
    </source>
</evidence>
<protein>
    <submittedName>
        <fullName evidence="2">Uncharacterized protein</fullName>
    </submittedName>
</protein>
<evidence type="ECO:0000313" key="2">
    <source>
        <dbReference type="EMBL" id="AGA33941.1"/>
    </source>
</evidence>
<dbReference type="AlphaFoldDB" id="L0E001"/>
<reference evidence="2" key="1">
    <citation type="submission" date="2015-12" db="EMBL/GenBank/DDBJ databases">
        <authorList>
            <person name="Tikhonova T.V."/>
            <person name="Pavlov A.R."/>
            <person name="Beletsky A.V."/>
            <person name="Mardanov A.V."/>
            <person name="Sorokin D.Y."/>
            <person name="Ravin N.V."/>
            <person name="Popov V.O."/>
        </authorList>
    </citation>
    <scope>NUCLEOTIDE SEQUENCE</scope>
    <source>
        <strain evidence="2">DSM 14787</strain>
    </source>
</reference>
<name>L0E001_THIND</name>
<dbReference type="STRING" id="1255043.TVNIR_2292"/>
<accession>L0E001</accession>
<dbReference type="eggNOG" id="COG3391">
    <property type="taxonomic scope" value="Bacteria"/>
</dbReference>
<dbReference type="Proteomes" id="UP000010809">
    <property type="component" value="Chromosome"/>
</dbReference>
<feature type="region of interest" description="Disordered" evidence="1">
    <location>
        <begin position="1063"/>
        <end position="1092"/>
    </location>
</feature>
<dbReference type="EMBL" id="CP003989">
    <property type="protein sequence ID" value="AGA33941.1"/>
    <property type="molecule type" value="Genomic_DNA"/>
</dbReference>